<dbReference type="GO" id="GO:0016747">
    <property type="term" value="F:acyltransferase activity, transferring groups other than amino-acyl groups"/>
    <property type="evidence" value="ECO:0007669"/>
    <property type="project" value="InterPro"/>
</dbReference>
<dbReference type="PANTHER" id="PTHR43072">
    <property type="entry name" value="N-ACETYLTRANSFERASE"/>
    <property type="match status" value="1"/>
</dbReference>
<dbReference type="CDD" id="cd04301">
    <property type="entry name" value="NAT_SF"/>
    <property type="match status" value="1"/>
</dbReference>
<dbReference type="InterPro" id="IPR000182">
    <property type="entry name" value="GNAT_dom"/>
</dbReference>
<reference evidence="2 3" key="1">
    <citation type="submission" date="2014-08" db="EMBL/GenBank/DDBJ databases">
        <title>Whole genome shotgun sequence of Rhizobium rubi NBRC 13261.</title>
        <authorList>
            <person name="Katano-Makiyama Y."/>
            <person name="Hosoyama A."/>
            <person name="Hashimoto M."/>
            <person name="Hosoyama Y."/>
            <person name="Noguchi M."/>
            <person name="Tsuchikane K."/>
            <person name="Uohara A."/>
            <person name="Ohji S."/>
            <person name="Ichikawa N."/>
            <person name="Kimura A."/>
            <person name="Yamazoe A."/>
            <person name="Fujita N."/>
        </authorList>
    </citation>
    <scope>NUCLEOTIDE SEQUENCE [LARGE SCALE GENOMIC DNA]</scope>
    <source>
        <strain evidence="2 3">NBRC 13261</strain>
    </source>
</reference>
<dbReference type="AlphaFoldDB" id="A0A081D301"/>
<dbReference type="OrthoDB" id="9799092at2"/>
<evidence type="ECO:0000313" key="2">
    <source>
        <dbReference type="EMBL" id="GAK73297.1"/>
    </source>
</evidence>
<comment type="caution">
    <text evidence="2">The sequence shown here is derived from an EMBL/GenBank/DDBJ whole genome shotgun (WGS) entry which is preliminary data.</text>
</comment>
<dbReference type="RefSeq" id="WP_045232738.1">
    <property type="nucleotide sequence ID" value="NZ_BBJU01000035.1"/>
</dbReference>
<dbReference type="Pfam" id="PF00583">
    <property type="entry name" value="Acetyltransf_1"/>
    <property type="match status" value="1"/>
</dbReference>
<sequence length="178" mass="19871">MDITEVRIRPITEADAESFRQAVGTVARERIYIRLTDAPSAEGALAFVRSNIEHGNPQFVAEHDGAIVGWCDIVRPSLEAERHCGSLGMGIIPGWREHGIGRRLIHATLEAADDAEFLRVELTVNAHNERAIRLYRRVGFVEEGRKQKARFLEGEFRDVLVMGRLLAPRSSSGRLEGS</sequence>
<feature type="domain" description="N-acetyltransferase" evidence="1">
    <location>
        <begin position="6"/>
        <end position="167"/>
    </location>
</feature>
<dbReference type="InterPro" id="IPR016181">
    <property type="entry name" value="Acyl_CoA_acyltransferase"/>
</dbReference>
<dbReference type="SUPFAM" id="SSF55729">
    <property type="entry name" value="Acyl-CoA N-acyltransferases (Nat)"/>
    <property type="match status" value="1"/>
</dbReference>
<dbReference type="EMBL" id="BBJU01000035">
    <property type="protein sequence ID" value="GAK73297.1"/>
    <property type="molecule type" value="Genomic_DNA"/>
</dbReference>
<evidence type="ECO:0000259" key="1">
    <source>
        <dbReference type="PROSITE" id="PS51186"/>
    </source>
</evidence>
<accession>A0A081D301</accession>
<dbReference type="eggNOG" id="COG0456">
    <property type="taxonomic scope" value="Bacteria"/>
</dbReference>
<name>A0A081D301_9HYPH</name>
<dbReference type="Proteomes" id="UP000028701">
    <property type="component" value="Unassembled WGS sequence"/>
</dbReference>
<keyword evidence="2" id="KW-0808">Transferase</keyword>
<protein>
    <submittedName>
        <fullName evidence="2">Putative acetyltransferase</fullName>
    </submittedName>
</protein>
<proteinExistence type="predicted"/>
<organism evidence="2 3">
    <name type="scientific">Agrobacterium rubi TR3 = NBRC 13261</name>
    <dbReference type="NCBI Taxonomy" id="1368415"/>
    <lineage>
        <taxon>Bacteria</taxon>
        <taxon>Pseudomonadati</taxon>
        <taxon>Pseudomonadota</taxon>
        <taxon>Alphaproteobacteria</taxon>
        <taxon>Hyphomicrobiales</taxon>
        <taxon>Rhizobiaceae</taxon>
        <taxon>Rhizobium/Agrobacterium group</taxon>
        <taxon>Agrobacterium</taxon>
    </lineage>
</organism>
<dbReference type="PROSITE" id="PS51186">
    <property type="entry name" value="GNAT"/>
    <property type="match status" value="1"/>
</dbReference>
<dbReference type="Gene3D" id="3.40.630.30">
    <property type="match status" value="1"/>
</dbReference>
<evidence type="ECO:0000313" key="3">
    <source>
        <dbReference type="Proteomes" id="UP000028701"/>
    </source>
</evidence>
<gene>
    <name evidence="2" type="ORF">RRU01S_35_00060</name>
</gene>